<dbReference type="Pfam" id="PF01965">
    <property type="entry name" value="DJ-1_PfpI"/>
    <property type="match status" value="1"/>
</dbReference>
<dbReference type="Pfam" id="PF12833">
    <property type="entry name" value="HTH_18"/>
    <property type="match status" value="1"/>
</dbReference>
<dbReference type="CDD" id="cd03137">
    <property type="entry name" value="GATase1_AraC_1"/>
    <property type="match status" value="1"/>
</dbReference>
<dbReference type="PROSITE" id="PS01124">
    <property type="entry name" value="HTH_ARAC_FAMILY_2"/>
    <property type="match status" value="1"/>
</dbReference>
<dbReference type="SUPFAM" id="SSF52317">
    <property type="entry name" value="Class I glutamine amidotransferase-like"/>
    <property type="match status" value="1"/>
</dbReference>
<dbReference type="Gene3D" id="3.40.50.880">
    <property type="match status" value="1"/>
</dbReference>
<evidence type="ECO:0000259" key="3">
    <source>
        <dbReference type="PROSITE" id="PS01124"/>
    </source>
</evidence>
<evidence type="ECO:0000256" key="2">
    <source>
        <dbReference type="ARBA" id="ARBA00023163"/>
    </source>
</evidence>
<dbReference type="Proteomes" id="UP000541583">
    <property type="component" value="Unassembled WGS sequence"/>
</dbReference>
<name>A0ABR6PG34_9SPHI</name>
<proteinExistence type="predicted"/>
<dbReference type="EMBL" id="JACHCB010000002">
    <property type="protein sequence ID" value="MBB6108621.1"/>
    <property type="molecule type" value="Genomic_DNA"/>
</dbReference>
<dbReference type="InterPro" id="IPR052158">
    <property type="entry name" value="INH-QAR"/>
</dbReference>
<evidence type="ECO:0000313" key="5">
    <source>
        <dbReference type="Proteomes" id="UP000541583"/>
    </source>
</evidence>
<sequence length="354" mass="39646">MNQDFVHPSKKRVIIVAMTGNMLLNFSGPADVFINAEKYLEDCGIFDGYDVKVVSPGSNKKVDSAAGFCINCEYSVADIQDSIDTLIIAGNDSREASQLSLIEFYNWLATRNEQNTRRIASICGGAFVLAKAGILHGRKATTHWQSSERLSKTYPDVEVNSNPFFTKDGYVYTSAGVSSGIDLSLAMVEEDYNRDIAIHVARKLVYYLSRPGFQAQFGILLPVYESDNIGQKTQNWLNEHLHEKLDVSQIASQLNMSTRNFTRVFHRETGMPPAKFVEKLRVEAARKYLEDTDISLERLAELCGLGGLVSMRRTFLRHLNTTPSDYRRAFRTSLKDSGITELLSQDVASLANTR</sequence>
<dbReference type="PANTHER" id="PTHR43130">
    <property type="entry name" value="ARAC-FAMILY TRANSCRIPTIONAL REGULATOR"/>
    <property type="match status" value="1"/>
</dbReference>
<reference evidence="4 5" key="1">
    <citation type="submission" date="2020-08" db="EMBL/GenBank/DDBJ databases">
        <title>Genomic Encyclopedia of Type Strains, Phase IV (KMG-V): Genome sequencing to study the core and pangenomes of soil and plant-associated prokaryotes.</title>
        <authorList>
            <person name="Whitman W."/>
        </authorList>
    </citation>
    <scope>NUCLEOTIDE SEQUENCE [LARGE SCALE GENOMIC DNA]</scope>
    <source>
        <strain evidence="4 5">ANJLi2</strain>
    </source>
</reference>
<organism evidence="4 5">
    <name type="scientific">Mucilaginibacter lappiensis</name>
    <dbReference type="NCBI Taxonomy" id="354630"/>
    <lineage>
        <taxon>Bacteria</taxon>
        <taxon>Pseudomonadati</taxon>
        <taxon>Bacteroidota</taxon>
        <taxon>Sphingobacteriia</taxon>
        <taxon>Sphingobacteriales</taxon>
        <taxon>Sphingobacteriaceae</taxon>
        <taxon>Mucilaginibacter</taxon>
    </lineage>
</organism>
<protein>
    <submittedName>
        <fullName evidence="4">Transcriptional regulator GlxA family with amidase domain</fullName>
    </submittedName>
</protein>
<gene>
    <name evidence="4" type="ORF">HDF23_001356</name>
</gene>
<dbReference type="RefSeq" id="WP_076370956.1">
    <property type="nucleotide sequence ID" value="NZ_FTMG01000002.1"/>
</dbReference>
<dbReference type="InterPro" id="IPR018060">
    <property type="entry name" value="HTH_AraC"/>
</dbReference>
<feature type="domain" description="HTH araC/xylS-type" evidence="3">
    <location>
        <begin position="231"/>
        <end position="329"/>
    </location>
</feature>
<dbReference type="Gene3D" id="1.10.10.60">
    <property type="entry name" value="Homeodomain-like"/>
    <property type="match status" value="1"/>
</dbReference>
<dbReference type="InterPro" id="IPR002818">
    <property type="entry name" value="DJ-1/PfpI"/>
</dbReference>
<keyword evidence="5" id="KW-1185">Reference proteome</keyword>
<comment type="caution">
    <text evidence="4">The sequence shown here is derived from an EMBL/GenBank/DDBJ whole genome shotgun (WGS) entry which is preliminary data.</text>
</comment>
<evidence type="ECO:0000313" key="4">
    <source>
        <dbReference type="EMBL" id="MBB6108621.1"/>
    </source>
</evidence>
<evidence type="ECO:0000256" key="1">
    <source>
        <dbReference type="ARBA" id="ARBA00023015"/>
    </source>
</evidence>
<dbReference type="SUPFAM" id="SSF46689">
    <property type="entry name" value="Homeodomain-like"/>
    <property type="match status" value="2"/>
</dbReference>
<keyword evidence="2" id="KW-0804">Transcription</keyword>
<dbReference type="PANTHER" id="PTHR43130:SF3">
    <property type="entry name" value="HTH-TYPE TRANSCRIPTIONAL REGULATOR RV1931C"/>
    <property type="match status" value="1"/>
</dbReference>
<accession>A0ABR6PG34</accession>
<dbReference type="InterPro" id="IPR009057">
    <property type="entry name" value="Homeodomain-like_sf"/>
</dbReference>
<dbReference type="SMART" id="SM00342">
    <property type="entry name" value="HTH_ARAC"/>
    <property type="match status" value="1"/>
</dbReference>
<keyword evidence="1" id="KW-0805">Transcription regulation</keyword>
<dbReference type="InterPro" id="IPR029062">
    <property type="entry name" value="Class_I_gatase-like"/>
</dbReference>